<dbReference type="Proteomes" id="UP000709295">
    <property type="component" value="Unassembled WGS sequence"/>
</dbReference>
<accession>A0A8J5IRS4</accession>
<comment type="caution">
    <text evidence="1">The sequence shown here is derived from an EMBL/GenBank/DDBJ whole genome shotgun (WGS) entry which is preliminary data.</text>
</comment>
<evidence type="ECO:0000313" key="2">
    <source>
        <dbReference type="Proteomes" id="UP000709295"/>
    </source>
</evidence>
<protein>
    <submittedName>
        <fullName evidence="1">Uncharacterized protein</fullName>
    </submittedName>
</protein>
<keyword evidence="2" id="KW-1185">Reference proteome</keyword>
<dbReference type="EMBL" id="JAENGY010003148">
    <property type="protein sequence ID" value="KAG6942339.1"/>
    <property type="molecule type" value="Genomic_DNA"/>
</dbReference>
<dbReference type="AlphaFoldDB" id="A0A8J5IRS4"/>
<sequence length="56" mass="6361">MVQLLTAQCQEAQDATRTIHKGCSFYYERSCFDEYYQLLANAVKYGKKCSTVTGTP</sequence>
<feature type="non-terminal residue" evidence="1">
    <location>
        <position position="56"/>
    </location>
</feature>
<name>A0A8J5IRS4_9STRA</name>
<organism evidence="1 2">
    <name type="scientific">Phytophthora aleatoria</name>
    <dbReference type="NCBI Taxonomy" id="2496075"/>
    <lineage>
        <taxon>Eukaryota</taxon>
        <taxon>Sar</taxon>
        <taxon>Stramenopiles</taxon>
        <taxon>Oomycota</taxon>
        <taxon>Peronosporomycetes</taxon>
        <taxon>Peronosporales</taxon>
        <taxon>Peronosporaceae</taxon>
        <taxon>Phytophthora</taxon>
    </lineage>
</organism>
<reference evidence="1" key="1">
    <citation type="submission" date="2021-01" db="EMBL/GenBank/DDBJ databases">
        <title>Phytophthora aleatoria, a newly-described species from Pinus radiata is distinct from Phytophthora cactorum isolates based on comparative genomics.</title>
        <authorList>
            <person name="Mcdougal R."/>
            <person name="Panda P."/>
            <person name="Williams N."/>
            <person name="Studholme D.J."/>
        </authorList>
    </citation>
    <scope>NUCLEOTIDE SEQUENCE</scope>
    <source>
        <strain evidence="1">NZFS 4037</strain>
    </source>
</reference>
<evidence type="ECO:0000313" key="1">
    <source>
        <dbReference type="EMBL" id="KAG6942339.1"/>
    </source>
</evidence>
<proteinExistence type="predicted"/>
<gene>
    <name evidence="1" type="ORF">JG688_00018174</name>
</gene>